<gene>
    <name evidence="1" type="ORF">HW555_006954</name>
</gene>
<dbReference type="Proteomes" id="UP000648187">
    <property type="component" value="Unassembled WGS sequence"/>
</dbReference>
<name>A0A835GGX4_SPOEX</name>
<evidence type="ECO:0000313" key="2">
    <source>
        <dbReference type="Proteomes" id="UP000648187"/>
    </source>
</evidence>
<protein>
    <submittedName>
        <fullName evidence="1">Uncharacterized protein</fullName>
    </submittedName>
</protein>
<organism evidence="1 2">
    <name type="scientific">Spodoptera exigua</name>
    <name type="common">Beet armyworm</name>
    <name type="synonym">Noctua fulgens</name>
    <dbReference type="NCBI Taxonomy" id="7107"/>
    <lineage>
        <taxon>Eukaryota</taxon>
        <taxon>Metazoa</taxon>
        <taxon>Ecdysozoa</taxon>
        <taxon>Arthropoda</taxon>
        <taxon>Hexapoda</taxon>
        <taxon>Insecta</taxon>
        <taxon>Pterygota</taxon>
        <taxon>Neoptera</taxon>
        <taxon>Endopterygota</taxon>
        <taxon>Lepidoptera</taxon>
        <taxon>Glossata</taxon>
        <taxon>Ditrysia</taxon>
        <taxon>Noctuoidea</taxon>
        <taxon>Noctuidae</taxon>
        <taxon>Amphipyrinae</taxon>
        <taxon>Spodoptera</taxon>
    </lineage>
</organism>
<comment type="caution">
    <text evidence="1">The sequence shown here is derived from an EMBL/GenBank/DDBJ whole genome shotgun (WGS) entry which is preliminary data.</text>
</comment>
<dbReference type="AlphaFoldDB" id="A0A835GGX4"/>
<evidence type="ECO:0000313" key="1">
    <source>
        <dbReference type="EMBL" id="KAF9415364.1"/>
    </source>
</evidence>
<sequence>MGKQNKPKIYSNVRYNFKLLNRIYAKIKCFKVALDWWIEAAQAHRCLSTGAGAAVRGLLGSEPCDLPLLRPLVSNMNEAARRFSLFTFLLCAQKNTKVATPVGGATLKGKQSG</sequence>
<reference evidence="1" key="1">
    <citation type="submission" date="2020-08" db="EMBL/GenBank/DDBJ databases">
        <title>Spodoptera exigua strain:BAW_Kor-Di-RS1 Genome sequencing and assembly.</title>
        <authorList>
            <person name="Kim J."/>
            <person name="Nam H.Y."/>
            <person name="Kwon M."/>
            <person name="Choi J.H."/>
            <person name="Cho S.R."/>
            <person name="Kim G.-H."/>
        </authorList>
    </citation>
    <scope>NUCLEOTIDE SEQUENCE</scope>
    <source>
        <strain evidence="1">BAW_Kor-Di-RS1</strain>
        <tissue evidence="1">Whole-body</tissue>
    </source>
</reference>
<keyword evidence="2" id="KW-1185">Reference proteome</keyword>
<proteinExistence type="predicted"/>
<accession>A0A835GGX4</accession>
<dbReference type="EMBL" id="JACKWZ010000112">
    <property type="protein sequence ID" value="KAF9415364.1"/>
    <property type="molecule type" value="Genomic_DNA"/>
</dbReference>